<dbReference type="Proteomes" id="UP001200741">
    <property type="component" value="Unassembled WGS sequence"/>
</dbReference>
<organism evidence="3 4">
    <name type="scientific">Pelomonas cellulosilytica</name>
    <dbReference type="NCBI Taxonomy" id="2906762"/>
    <lineage>
        <taxon>Bacteria</taxon>
        <taxon>Pseudomonadati</taxon>
        <taxon>Pseudomonadota</taxon>
        <taxon>Betaproteobacteria</taxon>
        <taxon>Burkholderiales</taxon>
        <taxon>Sphaerotilaceae</taxon>
        <taxon>Roseateles</taxon>
    </lineage>
</organism>
<dbReference type="PROSITE" id="PS50110">
    <property type="entry name" value="RESPONSE_REGULATORY"/>
    <property type="match status" value="1"/>
</dbReference>
<dbReference type="InterPro" id="IPR001789">
    <property type="entry name" value="Sig_transdc_resp-reg_receiver"/>
</dbReference>
<dbReference type="RefSeq" id="WP_233373895.1">
    <property type="nucleotide sequence ID" value="NZ_JAJTWU010000008.1"/>
</dbReference>
<comment type="caution">
    <text evidence="1">Lacks conserved residue(s) required for the propagation of feature annotation.</text>
</comment>
<name>A0ABS8Y174_9BURK</name>
<comment type="caution">
    <text evidence="3">The sequence shown here is derived from an EMBL/GenBank/DDBJ whole genome shotgun (WGS) entry which is preliminary data.</text>
</comment>
<protein>
    <submittedName>
        <fullName evidence="3">Response regulator</fullName>
    </submittedName>
</protein>
<dbReference type="EMBL" id="JAJTWU010000008">
    <property type="protein sequence ID" value="MCE4556771.1"/>
    <property type="molecule type" value="Genomic_DNA"/>
</dbReference>
<evidence type="ECO:0000259" key="2">
    <source>
        <dbReference type="PROSITE" id="PS50110"/>
    </source>
</evidence>
<evidence type="ECO:0000256" key="1">
    <source>
        <dbReference type="PROSITE-ProRule" id="PRU00169"/>
    </source>
</evidence>
<sequence length="141" mass="14989">MQIGVDTARAVESKRAFIFDLDEISATALQFMLADELEVNVYGSIAEARAQATSRALDVILLGASIVEAQTAAIVGQLKAEWPGVPIIAFGHADDPAVQAALEQGARTSITRPFKVEAVRQRVNAHIGRRAVLSVPVVVQG</sequence>
<proteinExistence type="predicted"/>
<reference evidence="3 4" key="1">
    <citation type="submission" date="2021-12" db="EMBL/GenBank/DDBJ databases">
        <title>Genome seq of P8.</title>
        <authorList>
            <person name="Seo T."/>
        </authorList>
    </citation>
    <scope>NUCLEOTIDE SEQUENCE [LARGE SCALE GENOMIC DNA]</scope>
    <source>
        <strain evidence="3 4">P8</strain>
    </source>
</reference>
<dbReference type="InterPro" id="IPR011006">
    <property type="entry name" value="CheY-like_superfamily"/>
</dbReference>
<dbReference type="SUPFAM" id="SSF52172">
    <property type="entry name" value="CheY-like"/>
    <property type="match status" value="1"/>
</dbReference>
<gene>
    <name evidence="3" type="ORF">LXT13_20435</name>
</gene>
<evidence type="ECO:0000313" key="3">
    <source>
        <dbReference type="EMBL" id="MCE4556771.1"/>
    </source>
</evidence>
<keyword evidence="4" id="KW-1185">Reference proteome</keyword>
<accession>A0ABS8Y174</accession>
<dbReference type="Gene3D" id="3.40.50.2300">
    <property type="match status" value="1"/>
</dbReference>
<evidence type="ECO:0000313" key="4">
    <source>
        <dbReference type="Proteomes" id="UP001200741"/>
    </source>
</evidence>
<feature type="domain" description="Response regulatory" evidence="2">
    <location>
        <begin position="15"/>
        <end position="127"/>
    </location>
</feature>
<dbReference type="Pfam" id="PF00072">
    <property type="entry name" value="Response_reg"/>
    <property type="match status" value="1"/>
</dbReference>